<protein>
    <submittedName>
        <fullName evidence="1">Uncharacterized protein</fullName>
    </submittedName>
</protein>
<evidence type="ECO:0000313" key="2">
    <source>
        <dbReference type="Proteomes" id="UP000515312"/>
    </source>
</evidence>
<dbReference type="KEGG" id="adin:H7849_20035"/>
<dbReference type="EMBL" id="CP060394">
    <property type="protein sequence ID" value="QNI31350.1"/>
    <property type="molecule type" value="Genomic_DNA"/>
</dbReference>
<dbReference type="AlphaFoldDB" id="A0A7G8BFN0"/>
<proteinExistence type="predicted"/>
<keyword evidence="2" id="KW-1185">Reference proteome</keyword>
<accession>A0A7G8BFN0</accession>
<sequence length="229" mass="24833">MGQIHAVLWGLALVVSSPGLLFAAAKAHVVALGAVKKVPYSVTGDPAGAAPDEKELRVRPLVIDAKIKEWTTGEAHDVTDRSFAVRRAIRLNDALPTDKTEHWVWQRGPWLLVDRVTGHIVPIKLPDYDPAVSSVVWFRDYAAYCGLASSGRQLYAVVAQVAGRKPVLAKKLGVWDPEDHPKPACAPSTWQREPLRITFQATGAEQVSYDLVGLSAVLVEDGDAGDTDN</sequence>
<organism evidence="1 2">
    <name type="scientific">Alloacidobacterium dinghuense</name>
    <dbReference type="NCBI Taxonomy" id="2763107"/>
    <lineage>
        <taxon>Bacteria</taxon>
        <taxon>Pseudomonadati</taxon>
        <taxon>Acidobacteriota</taxon>
        <taxon>Terriglobia</taxon>
        <taxon>Terriglobales</taxon>
        <taxon>Acidobacteriaceae</taxon>
        <taxon>Alloacidobacterium</taxon>
    </lineage>
</organism>
<dbReference type="RefSeq" id="WP_186741917.1">
    <property type="nucleotide sequence ID" value="NZ_CP060394.1"/>
</dbReference>
<dbReference type="Proteomes" id="UP000515312">
    <property type="component" value="Chromosome"/>
</dbReference>
<reference evidence="1 2" key="1">
    <citation type="submission" date="2020-08" db="EMBL/GenBank/DDBJ databases">
        <title>Edaphobacter telluris sp. nov. and Acidobacterium dinghuensis sp. nov., two acidobacteria isolated from forest soil.</title>
        <authorList>
            <person name="Fu J."/>
            <person name="Qiu L."/>
        </authorList>
    </citation>
    <scope>NUCLEOTIDE SEQUENCE [LARGE SCALE GENOMIC DNA]</scope>
    <source>
        <strain evidence="1">4Y35</strain>
    </source>
</reference>
<evidence type="ECO:0000313" key="1">
    <source>
        <dbReference type="EMBL" id="QNI31350.1"/>
    </source>
</evidence>
<name>A0A7G8BFN0_9BACT</name>
<gene>
    <name evidence="1" type="ORF">H7849_20035</name>
</gene>